<accession>A0ACC5T6J4</accession>
<comment type="caution">
    <text evidence="1">The sequence shown here is derived from an EMBL/GenBank/DDBJ whole genome shotgun (WGS) entry which is preliminary data.</text>
</comment>
<evidence type="ECO:0000313" key="1">
    <source>
        <dbReference type="EMBL" id="MBP1876559.1"/>
    </source>
</evidence>
<dbReference type="EMBL" id="JAGGJR010000018">
    <property type="protein sequence ID" value="MBP1876559.1"/>
    <property type="molecule type" value="Genomic_DNA"/>
</dbReference>
<proteinExistence type="predicted"/>
<organism evidence="1 2">
    <name type="scientific">Ensifer adhaerens</name>
    <name type="common">Sinorhizobium morelense</name>
    <dbReference type="NCBI Taxonomy" id="106592"/>
    <lineage>
        <taxon>Bacteria</taxon>
        <taxon>Pseudomonadati</taxon>
        <taxon>Pseudomonadota</taxon>
        <taxon>Alphaproteobacteria</taxon>
        <taxon>Hyphomicrobiales</taxon>
        <taxon>Rhizobiaceae</taxon>
        <taxon>Sinorhizobium/Ensifer group</taxon>
        <taxon>Ensifer</taxon>
    </lineage>
</organism>
<reference evidence="1" key="1">
    <citation type="submission" date="2021-03" db="EMBL/GenBank/DDBJ databases">
        <title>Genomic Encyclopedia of Type Strains, Phase IV (KMG-IV): sequencing the most valuable type-strain genomes for metagenomic binning, comparative biology and taxonomic classification.</title>
        <authorList>
            <person name="Goeker M."/>
        </authorList>
    </citation>
    <scope>NUCLEOTIDE SEQUENCE</scope>
    <source>
        <strain evidence="1">DSM 18131</strain>
    </source>
</reference>
<name>A0ACC5T6J4_ENSAD</name>
<gene>
    <name evidence="1" type="ORF">J2Z19_006309</name>
</gene>
<protein>
    <submittedName>
        <fullName evidence="1">Ca2+-binding RTX toxin-like protein</fullName>
    </submittedName>
</protein>
<evidence type="ECO:0000313" key="2">
    <source>
        <dbReference type="Proteomes" id="UP000823773"/>
    </source>
</evidence>
<sequence>MEAVIAGSGDDQISGDSQNNTLIGNDGDDSIDGRDGNDMLAGGNGDDTVKGGNGNDTVIVQARADDHSDDDDSVYDDGDDTYEGGAGTDTLDASATTETIVVDLEQGTATGEEIGSDTVDSIETVIAGSGDDQLSGDAACNTLVGNDGNDVIDGRAGDDILAGGQGDDVVSGGAGDDTIVVEAPACAPGEATDGNDSYNGGSGYDTLDASATTESIVVDLEEGTATGDEIGSDTVDSIETVIAGSGDDQLSGDSQNNTLIGNDGDDVIDGRAGDDTLAGGQGDDTVTGGQGNDTVIVVVAEGAGNDGNDSYSGGDGIDTLDMSALVQAVLADIEAGIAEGEEIGSDLIDGFDIIVGGNGGDRLSGGAGNNILSGGEGNDRLRGRGGDDILVGGAGDDELEGNTGNDTFLVVIAPEASGDDGDDRIDGNEAIDTYDASAATRAVVIDLDRGTAEGVEIGSDLLTSVEGAVGGKGDDVLVAGNAVNFLAGGEGADIFVFRTTAALANDGSGRDEIRDFQVGDRVDLSKIAEAIGGLVFGGLLEDGQAPPVHQITFYHEAFADGERTVVRAVVDLERDEDLQFLIAGRHELTEQDFILAATESPADQPRDTV</sequence>
<dbReference type="Proteomes" id="UP000823773">
    <property type="component" value="Unassembled WGS sequence"/>
</dbReference>
<keyword evidence="2" id="KW-1185">Reference proteome</keyword>